<evidence type="ECO:0000259" key="8">
    <source>
        <dbReference type="PROSITE" id="PS50089"/>
    </source>
</evidence>
<dbReference type="InterPro" id="IPR013083">
    <property type="entry name" value="Znf_RING/FYVE/PHD"/>
</dbReference>
<evidence type="ECO:0000256" key="1">
    <source>
        <dbReference type="ARBA" id="ARBA00000900"/>
    </source>
</evidence>
<dbReference type="EMBL" id="RWGY01000063">
    <property type="protein sequence ID" value="TVU04367.1"/>
    <property type="molecule type" value="Genomic_DNA"/>
</dbReference>
<accession>A0A5J9SZD0</accession>
<keyword evidence="3" id="KW-0479">Metal-binding</keyword>
<feature type="domain" description="RING-type" evidence="8">
    <location>
        <begin position="129"/>
        <end position="171"/>
    </location>
</feature>
<dbReference type="InterPro" id="IPR053238">
    <property type="entry name" value="RING-H2_zinc_finger"/>
</dbReference>
<dbReference type="Gramene" id="TVU04367">
    <property type="protein sequence ID" value="TVU04367"/>
    <property type="gene ID" value="EJB05_50047"/>
</dbReference>
<dbReference type="PANTHER" id="PTHR14155">
    <property type="entry name" value="RING FINGER DOMAIN-CONTAINING"/>
    <property type="match status" value="1"/>
</dbReference>
<evidence type="ECO:0000256" key="3">
    <source>
        <dbReference type="ARBA" id="ARBA00022723"/>
    </source>
</evidence>
<evidence type="ECO:0000256" key="2">
    <source>
        <dbReference type="ARBA" id="ARBA00012483"/>
    </source>
</evidence>
<keyword evidence="5" id="KW-0862">Zinc</keyword>
<evidence type="ECO:0000313" key="9">
    <source>
        <dbReference type="EMBL" id="TVU04367.1"/>
    </source>
</evidence>
<sequence length="189" mass="20631">MASVEHEAPAPRARAIQSEEQAAWPVVLPYFPYAAQAQARKTLSGRASETLCAICLEPLRQGQHCSEVPACRHAFHRDCLGVGARTLMMCVYLIFGEFELDDYELRSTPVALPGIPYAQASAPESPSMCAICLEELRQGQMCSEVPACRHIFHEACIRVWARKTNNCPLCRARIVPGTAGGVAAADDMV</sequence>
<comment type="caution">
    <text evidence="9">The sequence shown here is derived from an EMBL/GenBank/DDBJ whole genome shotgun (WGS) entry which is preliminary data.</text>
</comment>
<comment type="catalytic activity">
    <reaction evidence="1">
        <text>S-ubiquitinyl-[E2 ubiquitin-conjugating enzyme]-L-cysteine + [acceptor protein]-L-lysine = [E2 ubiquitin-conjugating enzyme]-L-cysteine + N(6)-ubiquitinyl-[acceptor protein]-L-lysine.</text>
        <dbReference type="EC" id="2.3.2.27"/>
    </reaction>
</comment>
<dbReference type="Pfam" id="PF13639">
    <property type="entry name" value="zf-RING_2"/>
    <property type="match status" value="1"/>
</dbReference>
<evidence type="ECO:0000256" key="7">
    <source>
        <dbReference type="PROSITE-ProRule" id="PRU00175"/>
    </source>
</evidence>
<dbReference type="SMART" id="SM00184">
    <property type="entry name" value="RING"/>
    <property type="match status" value="2"/>
</dbReference>
<proteinExistence type="inferred from homology"/>
<name>A0A5J9SZD0_9POAL</name>
<keyword evidence="10" id="KW-1185">Reference proteome</keyword>
<evidence type="ECO:0000256" key="6">
    <source>
        <dbReference type="ARBA" id="ARBA00024209"/>
    </source>
</evidence>
<evidence type="ECO:0000256" key="4">
    <source>
        <dbReference type="ARBA" id="ARBA00022771"/>
    </source>
</evidence>
<comment type="similarity">
    <text evidence="6">Belongs to the RING-type zinc finger family. ATL subfamily.</text>
</comment>
<dbReference type="EC" id="2.3.2.27" evidence="2"/>
<evidence type="ECO:0000313" key="10">
    <source>
        <dbReference type="Proteomes" id="UP000324897"/>
    </source>
</evidence>
<dbReference type="InterPro" id="IPR001841">
    <property type="entry name" value="Znf_RING"/>
</dbReference>
<dbReference type="AlphaFoldDB" id="A0A5J9SZD0"/>
<gene>
    <name evidence="9" type="ORF">EJB05_50047</name>
</gene>
<dbReference type="Proteomes" id="UP000324897">
    <property type="component" value="Unassembled WGS sequence"/>
</dbReference>
<evidence type="ECO:0000256" key="5">
    <source>
        <dbReference type="ARBA" id="ARBA00022833"/>
    </source>
</evidence>
<dbReference type="GO" id="GO:0061630">
    <property type="term" value="F:ubiquitin protein ligase activity"/>
    <property type="evidence" value="ECO:0007669"/>
    <property type="project" value="UniProtKB-EC"/>
</dbReference>
<dbReference type="Pfam" id="PF17123">
    <property type="entry name" value="zf-RING_11"/>
    <property type="match status" value="1"/>
</dbReference>
<reference evidence="9 10" key="1">
    <citation type="journal article" date="2019" name="Sci. Rep.">
        <title>A high-quality genome of Eragrostis curvula grass provides insights into Poaceae evolution and supports new strategies to enhance forage quality.</title>
        <authorList>
            <person name="Carballo J."/>
            <person name="Santos B.A.C.M."/>
            <person name="Zappacosta D."/>
            <person name="Garbus I."/>
            <person name="Selva J.P."/>
            <person name="Gallo C.A."/>
            <person name="Diaz A."/>
            <person name="Albertini E."/>
            <person name="Caccamo M."/>
            <person name="Echenique V."/>
        </authorList>
    </citation>
    <scope>NUCLEOTIDE SEQUENCE [LARGE SCALE GENOMIC DNA]</scope>
    <source>
        <strain evidence="10">cv. Victoria</strain>
        <tissue evidence="9">Leaf</tissue>
    </source>
</reference>
<feature type="non-terminal residue" evidence="9">
    <location>
        <position position="1"/>
    </location>
</feature>
<protein>
    <recommendedName>
        <fullName evidence="2">RING-type E3 ubiquitin transferase</fullName>
        <ecNumber evidence="2">2.3.2.27</ecNumber>
    </recommendedName>
</protein>
<dbReference type="SUPFAM" id="SSF57850">
    <property type="entry name" value="RING/U-box"/>
    <property type="match status" value="2"/>
</dbReference>
<dbReference type="OrthoDB" id="695933at2759"/>
<keyword evidence="4 7" id="KW-0863">Zinc-finger</keyword>
<dbReference type="PANTHER" id="PTHR14155:SF499">
    <property type="entry name" value="RING-TYPE DOMAIN-CONTAINING PROTEIN"/>
    <property type="match status" value="1"/>
</dbReference>
<dbReference type="GO" id="GO:0008270">
    <property type="term" value="F:zinc ion binding"/>
    <property type="evidence" value="ECO:0007669"/>
    <property type="project" value="UniProtKB-KW"/>
</dbReference>
<dbReference type="PROSITE" id="PS50089">
    <property type="entry name" value="ZF_RING_2"/>
    <property type="match status" value="1"/>
</dbReference>
<dbReference type="Gene3D" id="3.30.40.10">
    <property type="entry name" value="Zinc/RING finger domain, C3HC4 (zinc finger)"/>
    <property type="match status" value="2"/>
</dbReference>
<organism evidence="9 10">
    <name type="scientific">Eragrostis curvula</name>
    <name type="common">weeping love grass</name>
    <dbReference type="NCBI Taxonomy" id="38414"/>
    <lineage>
        <taxon>Eukaryota</taxon>
        <taxon>Viridiplantae</taxon>
        <taxon>Streptophyta</taxon>
        <taxon>Embryophyta</taxon>
        <taxon>Tracheophyta</taxon>
        <taxon>Spermatophyta</taxon>
        <taxon>Magnoliopsida</taxon>
        <taxon>Liliopsida</taxon>
        <taxon>Poales</taxon>
        <taxon>Poaceae</taxon>
        <taxon>PACMAD clade</taxon>
        <taxon>Chloridoideae</taxon>
        <taxon>Eragrostideae</taxon>
        <taxon>Eragrostidinae</taxon>
        <taxon>Eragrostis</taxon>
    </lineage>
</organism>